<name>A0A481ZCT7_9VIRU</name>
<protein>
    <submittedName>
        <fullName evidence="1">Uncharacterized protein</fullName>
    </submittedName>
</protein>
<dbReference type="EMBL" id="MK500604">
    <property type="protein sequence ID" value="QBK93718.1"/>
    <property type="molecule type" value="Genomic_DNA"/>
</dbReference>
<evidence type="ECO:0000313" key="1">
    <source>
        <dbReference type="EMBL" id="QBK93718.1"/>
    </source>
</evidence>
<sequence>MPECRYCNNFYKNAGGLTRHFNICPERRDYIRLTELKLNQPITINNTVINNTLNIYQNEDKLFDSFKCKLMNSLSNFEIDSNDSAINALRLIKESISDPNDIQIGKWMSEQEIKREEVDGVNCKELVIHTANKVNGIEDEALSLIGTGMGMKEFLKFRHHMNKVGLFG</sequence>
<gene>
    <name evidence="1" type="ORF">LCPAC406_00320</name>
</gene>
<organism evidence="1">
    <name type="scientific">Pithovirus LCPAC406</name>
    <dbReference type="NCBI Taxonomy" id="2506599"/>
    <lineage>
        <taxon>Viruses</taxon>
        <taxon>Pithoviruses</taxon>
    </lineage>
</organism>
<proteinExistence type="predicted"/>
<reference evidence="1" key="1">
    <citation type="journal article" date="2019" name="MBio">
        <title>Virus Genomes from Deep Sea Sediments Expand the Ocean Megavirome and Support Independent Origins of Viral Gigantism.</title>
        <authorList>
            <person name="Backstrom D."/>
            <person name="Yutin N."/>
            <person name="Jorgensen S.L."/>
            <person name="Dharamshi J."/>
            <person name="Homa F."/>
            <person name="Zaremba-Niedwiedzka K."/>
            <person name="Spang A."/>
            <person name="Wolf Y.I."/>
            <person name="Koonin E.V."/>
            <person name="Ettema T.J."/>
        </authorList>
    </citation>
    <scope>NUCLEOTIDE SEQUENCE</scope>
</reference>
<accession>A0A481ZCT7</accession>